<reference evidence="1 2" key="1">
    <citation type="submission" date="2024-04" db="EMBL/GenBank/DDBJ databases">
        <authorList>
            <person name="Rising A."/>
            <person name="Reimegard J."/>
            <person name="Sonavane S."/>
            <person name="Akerstrom W."/>
            <person name="Nylinder S."/>
            <person name="Hedman E."/>
            <person name="Kallberg Y."/>
        </authorList>
    </citation>
    <scope>NUCLEOTIDE SEQUENCE [LARGE SCALE GENOMIC DNA]</scope>
</reference>
<dbReference type="Gene3D" id="2.170.130.30">
    <property type="match status" value="1"/>
</dbReference>
<evidence type="ECO:0000313" key="2">
    <source>
        <dbReference type="Proteomes" id="UP001497382"/>
    </source>
</evidence>
<comment type="caution">
    <text evidence="1">The sequence shown here is derived from an EMBL/GenBank/DDBJ whole genome shotgun (WGS) entry which is preliminary data.</text>
</comment>
<evidence type="ECO:0000313" key="1">
    <source>
        <dbReference type="EMBL" id="CAL1301900.1"/>
    </source>
</evidence>
<name>A0AAV2C188_9ARAC</name>
<keyword evidence="2" id="KW-1185">Reference proteome</keyword>
<proteinExistence type="predicted"/>
<dbReference type="Proteomes" id="UP001497382">
    <property type="component" value="Unassembled WGS sequence"/>
</dbReference>
<feature type="non-terminal residue" evidence="1">
    <location>
        <position position="79"/>
    </location>
</feature>
<gene>
    <name evidence="1" type="ORF">LARSCL_LOCUS22767</name>
</gene>
<sequence>MRVQYSLYIGDEKDIVHSMSLRVPENITVFDIMQLADEADSKYKFQWKRMEQEVYVYEIAGIVNDLEDGLFWLLYVGKD</sequence>
<dbReference type="EMBL" id="CAXIEN010000940">
    <property type="protein sequence ID" value="CAL1301900.1"/>
    <property type="molecule type" value="Genomic_DNA"/>
</dbReference>
<organism evidence="1 2">
    <name type="scientific">Larinioides sclopetarius</name>
    <dbReference type="NCBI Taxonomy" id="280406"/>
    <lineage>
        <taxon>Eukaryota</taxon>
        <taxon>Metazoa</taxon>
        <taxon>Ecdysozoa</taxon>
        <taxon>Arthropoda</taxon>
        <taxon>Chelicerata</taxon>
        <taxon>Arachnida</taxon>
        <taxon>Araneae</taxon>
        <taxon>Araneomorphae</taxon>
        <taxon>Entelegynae</taxon>
        <taxon>Araneoidea</taxon>
        <taxon>Araneidae</taxon>
        <taxon>Larinioides</taxon>
    </lineage>
</organism>
<protein>
    <submittedName>
        <fullName evidence="1">Uncharacterized protein</fullName>
    </submittedName>
</protein>
<accession>A0AAV2C188</accession>
<dbReference type="AlphaFoldDB" id="A0AAV2C188"/>